<evidence type="ECO:0000313" key="3">
    <source>
        <dbReference type="Proteomes" id="UP000789831"/>
    </source>
</evidence>
<name>A0A9N9B9G4_9GLOM</name>
<dbReference type="EMBL" id="CAJVPL010001174">
    <property type="protein sequence ID" value="CAG8557114.1"/>
    <property type="molecule type" value="Genomic_DNA"/>
</dbReference>
<dbReference type="AlphaFoldDB" id="A0A9N9B9G4"/>
<keyword evidence="3" id="KW-1185">Reference proteome</keyword>
<comment type="caution">
    <text evidence="2">The sequence shown here is derived from an EMBL/GenBank/DDBJ whole genome shotgun (WGS) entry which is preliminary data.</text>
</comment>
<sequence>MCTAFPTTASVWQVANSQHASPLSWCGAQGKLSRTLQNLLVEKDVQAERVTTNQYLILHFNFAGLNHSSDPKIAESALNMINNAIRQFYSTYASHLGGETSKDLENCVRIVQEKLQTVNYEENSNHPLAYVKGIYLLADEYDSFSNEYLDPDDYAWNTLCRNPLSLLKGFWARVKEESATNRLKNVLSRPSRCVRCSAAA</sequence>
<dbReference type="InterPro" id="IPR018631">
    <property type="entry name" value="AAA-ATPase-like_dom"/>
</dbReference>
<evidence type="ECO:0000313" key="2">
    <source>
        <dbReference type="EMBL" id="CAG8557114.1"/>
    </source>
</evidence>
<proteinExistence type="predicted"/>
<dbReference type="Proteomes" id="UP000789831">
    <property type="component" value="Unassembled WGS sequence"/>
</dbReference>
<dbReference type="OrthoDB" id="5380555at2759"/>
<feature type="domain" description="AAA-ATPase-like" evidence="1">
    <location>
        <begin position="38"/>
        <end position="186"/>
    </location>
</feature>
<evidence type="ECO:0000259" key="1">
    <source>
        <dbReference type="Pfam" id="PF09820"/>
    </source>
</evidence>
<protein>
    <submittedName>
        <fullName evidence="2">3391_t:CDS:1</fullName>
    </submittedName>
</protein>
<organism evidence="2 3">
    <name type="scientific">Ambispora gerdemannii</name>
    <dbReference type="NCBI Taxonomy" id="144530"/>
    <lineage>
        <taxon>Eukaryota</taxon>
        <taxon>Fungi</taxon>
        <taxon>Fungi incertae sedis</taxon>
        <taxon>Mucoromycota</taxon>
        <taxon>Glomeromycotina</taxon>
        <taxon>Glomeromycetes</taxon>
        <taxon>Archaeosporales</taxon>
        <taxon>Ambisporaceae</taxon>
        <taxon>Ambispora</taxon>
    </lineage>
</organism>
<accession>A0A9N9B9G4</accession>
<gene>
    <name evidence="2" type="ORF">AGERDE_LOCUS6966</name>
</gene>
<dbReference type="Pfam" id="PF09820">
    <property type="entry name" value="AAA-ATPase_like"/>
    <property type="match status" value="1"/>
</dbReference>
<reference evidence="2" key="1">
    <citation type="submission" date="2021-06" db="EMBL/GenBank/DDBJ databases">
        <authorList>
            <person name="Kallberg Y."/>
            <person name="Tangrot J."/>
            <person name="Rosling A."/>
        </authorList>
    </citation>
    <scope>NUCLEOTIDE SEQUENCE</scope>
    <source>
        <strain evidence="2">MT106</strain>
    </source>
</reference>